<dbReference type="Proteomes" id="UP000762676">
    <property type="component" value="Unassembled WGS sequence"/>
</dbReference>
<reference evidence="4 5" key="1">
    <citation type="journal article" date="2021" name="Elife">
        <title>Chloroplast acquisition without the gene transfer in kleptoplastic sea slugs, Plakobranchus ocellatus.</title>
        <authorList>
            <person name="Maeda T."/>
            <person name="Takahashi S."/>
            <person name="Yoshida T."/>
            <person name="Shimamura S."/>
            <person name="Takaki Y."/>
            <person name="Nagai Y."/>
            <person name="Toyoda A."/>
            <person name="Suzuki Y."/>
            <person name="Arimoto A."/>
            <person name="Ishii H."/>
            <person name="Satoh N."/>
            <person name="Nishiyama T."/>
            <person name="Hasebe M."/>
            <person name="Maruyama T."/>
            <person name="Minagawa J."/>
            <person name="Obokata J."/>
            <person name="Shigenobu S."/>
        </authorList>
    </citation>
    <scope>NUCLEOTIDE SEQUENCE [LARGE SCALE GENOMIC DNA]</scope>
</reference>
<evidence type="ECO:0000256" key="3">
    <source>
        <dbReference type="SAM" id="Phobius"/>
    </source>
</evidence>
<keyword evidence="1" id="KW-0175">Coiled coil</keyword>
<feature type="compositionally biased region" description="Basic and acidic residues" evidence="2">
    <location>
        <begin position="206"/>
        <end position="242"/>
    </location>
</feature>
<comment type="caution">
    <text evidence="4">The sequence shown here is derived from an EMBL/GenBank/DDBJ whole genome shotgun (WGS) entry which is preliminary data.</text>
</comment>
<keyword evidence="5" id="KW-1185">Reference proteome</keyword>
<evidence type="ECO:0000256" key="1">
    <source>
        <dbReference type="SAM" id="Coils"/>
    </source>
</evidence>
<name>A0AAV4F2V5_9GAST</name>
<feature type="coiled-coil region" evidence="1">
    <location>
        <begin position="48"/>
        <end position="103"/>
    </location>
</feature>
<evidence type="ECO:0000256" key="2">
    <source>
        <dbReference type="SAM" id="MobiDB-lite"/>
    </source>
</evidence>
<proteinExistence type="predicted"/>
<organism evidence="4 5">
    <name type="scientific">Elysia marginata</name>
    <dbReference type="NCBI Taxonomy" id="1093978"/>
    <lineage>
        <taxon>Eukaryota</taxon>
        <taxon>Metazoa</taxon>
        <taxon>Spiralia</taxon>
        <taxon>Lophotrochozoa</taxon>
        <taxon>Mollusca</taxon>
        <taxon>Gastropoda</taxon>
        <taxon>Heterobranchia</taxon>
        <taxon>Euthyneura</taxon>
        <taxon>Panpulmonata</taxon>
        <taxon>Sacoglossa</taxon>
        <taxon>Placobranchoidea</taxon>
        <taxon>Plakobranchidae</taxon>
        <taxon>Elysia</taxon>
    </lineage>
</organism>
<protein>
    <submittedName>
        <fullName evidence="4">Protein casc4-like isoform X6</fullName>
    </submittedName>
</protein>
<feature type="compositionally biased region" description="Basic and acidic residues" evidence="2">
    <location>
        <begin position="418"/>
        <end position="454"/>
    </location>
</feature>
<dbReference type="EMBL" id="BMAT01007596">
    <property type="protein sequence ID" value="GFR67366.1"/>
    <property type="molecule type" value="Genomic_DNA"/>
</dbReference>
<keyword evidence="3" id="KW-0812">Transmembrane</keyword>
<dbReference type="AlphaFoldDB" id="A0AAV4F2V5"/>
<accession>A0AAV4F2V5</accession>
<feature type="region of interest" description="Disordered" evidence="2">
    <location>
        <begin position="391"/>
        <end position="454"/>
    </location>
</feature>
<gene>
    <name evidence="4" type="ORF">ElyMa_003704400</name>
</gene>
<dbReference type="Gene3D" id="1.10.287.1490">
    <property type="match status" value="1"/>
</dbReference>
<feature type="region of interest" description="Disordered" evidence="2">
    <location>
        <begin position="206"/>
        <end position="260"/>
    </location>
</feature>
<keyword evidence="3" id="KW-0472">Membrane</keyword>
<sequence>MTTNSRAAQRVPSRTPPFVLVGLLIILSFLGYSYYSLSSSNSDLSSQLEAIRVEKRDTDSQRSELEKTLTSIKSQATSLQSESNQLKRDIQAKDAEIQSLKADIAQKVADDEKQKSLLEHCDEKLSVVQKDLETSNAEKSNLQHTLDAEREKTTICGMEACQGPVHQILMVSSQLVGSAKMQEALAQAQLDANKLMNGINIPAPIDEKAQDKTRPDAASEKVVASKKDDFAQQAEDKKEPAKADSVQMEQPNGAGKNQADKVIEPPAQAIDQFSKNQYTRKVMSPALEALTTGAPDIEFDEAKHQGADGNESFPNDSMDDAQVEADNIGEEEVNGLGHHDRGNGINTQRFQGEDLGTLDLSITGDKTNFLQADRSEQLKAIDALTRGFRPDKEVSVGTGKSQEVLREAQEPQVVPYRTHLEDRQDWGDQRKPDFETGENMVRHFETVDKADLQK</sequence>
<evidence type="ECO:0000313" key="5">
    <source>
        <dbReference type="Proteomes" id="UP000762676"/>
    </source>
</evidence>
<evidence type="ECO:0000313" key="4">
    <source>
        <dbReference type="EMBL" id="GFR67366.1"/>
    </source>
</evidence>
<feature type="transmembrane region" description="Helical" evidence="3">
    <location>
        <begin position="18"/>
        <end position="37"/>
    </location>
</feature>
<keyword evidence="3" id="KW-1133">Transmembrane helix</keyword>